<dbReference type="InterPro" id="IPR006694">
    <property type="entry name" value="Fatty_acid_hydroxylase"/>
</dbReference>
<keyword evidence="1" id="KW-0812">Transmembrane</keyword>
<proteinExistence type="predicted"/>
<dbReference type="Pfam" id="PF04116">
    <property type="entry name" value="FA_hydroxylase"/>
    <property type="match status" value="1"/>
</dbReference>
<protein>
    <recommendedName>
        <fullName evidence="2">Fatty acid hydroxylase domain-containing protein</fullName>
    </recommendedName>
</protein>
<feature type="domain" description="Fatty acid hydroxylase" evidence="2">
    <location>
        <begin position="10"/>
        <end position="144"/>
    </location>
</feature>
<evidence type="ECO:0000313" key="3">
    <source>
        <dbReference type="EMBL" id="PIW17245.1"/>
    </source>
</evidence>
<dbReference type="EMBL" id="PFFQ01000026">
    <property type="protein sequence ID" value="PIW17245.1"/>
    <property type="molecule type" value="Genomic_DNA"/>
</dbReference>
<evidence type="ECO:0000313" key="4">
    <source>
        <dbReference type="Proteomes" id="UP000231019"/>
    </source>
</evidence>
<accession>A0A2M7G5K8</accession>
<keyword evidence="1" id="KW-1133">Transmembrane helix</keyword>
<reference evidence="3 4" key="1">
    <citation type="submission" date="2017-09" db="EMBL/GenBank/DDBJ databases">
        <title>Depth-based differentiation of microbial function through sediment-hosted aquifers and enrichment of novel symbionts in the deep terrestrial subsurface.</title>
        <authorList>
            <person name="Probst A.J."/>
            <person name="Ladd B."/>
            <person name="Jarett J.K."/>
            <person name="Geller-Mcgrath D.E."/>
            <person name="Sieber C.M."/>
            <person name="Emerson J.B."/>
            <person name="Anantharaman K."/>
            <person name="Thomas B.C."/>
            <person name="Malmstrom R."/>
            <person name="Stieglmeier M."/>
            <person name="Klingl A."/>
            <person name="Woyke T."/>
            <person name="Ryan C.M."/>
            <person name="Banfield J.F."/>
        </authorList>
    </citation>
    <scope>NUCLEOTIDE SEQUENCE [LARGE SCALE GENOMIC DNA]</scope>
    <source>
        <strain evidence="3">CG17_big_fil_post_rev_8_21_14_2_50_48_46</strain>
    </source>
</reference>
<comment type="caution">
    <text evidence="3">The sequence shown here is derived from an EMBL/GenBank/DDBJ whole genome shotgun (WGS) entry which is preliminary data.</text>
</comment>
<dbReference type="GO" id="GO:0016491">
    <property type="term" value="F:oxidoreductase activity"/>
    <property type="evidence" value="ECO:0007669"/>
    <property type="project" value="InterPro"/>
</dbReference>
<sequence>MLFSFLATSLAGILSWSFTEFALHYWVGHKAKGKNAFSKEHLQHHAEKDYFAPPLKKWLLALPSLAFAGILSYSLLGSVYGALYTLSFGMAWLSYESLHYRLHTVAPRGPLSRFLRLHHFYHHFQNPWKNHGVTSPIWDFAFGTWQPVQGPVQVPASHAMDWLLDQQGKVHSAYCQDYQLRESKRQNAETGTV</sequence>
<name>A0A2M7G5K8_9BACT</name>
<keyword evidence="1" id="KW-0472">Membrane</keyword>
<dbReference type="Proteomes" id="UP000231019">
    <property type="component" value="Unassembled WGS sequence"/>
</dbReference>
<dbReference type="AlphaFoldDB" id="A0A2M7G5K8"/>
<organism evidence="3 4">
    <name type="scientific">bacterium (Candidatus Blackallbacteria) CG17_big_fil_post_rev_8_21_14_2_50_48_46</name>
    <dbReference type="NCBI Taxonomy" id="2014261"/>
    <lineage>
        <taxon>Bacteria</taxon>
        <taxon>Candidatus Blackallbacteria</taxon>
    </lineage>
</organism>
<evidence type="ECO:0000256" key="1">
    <source>
        <dbReference type="SAM" id="Phobius"/>
    </source>
</evidence>
<evidence type="ECO:0000259" key="2">
    <source>
        <dbReference type="Pfam" id="PF04116"/>
    </source>
</evidence>
<dbReference type="GO" id="GO:0008610">
    <property type="term" value="P:lipid biosynthetic process"/>
    <property type="evidence" value="ECO:0007669"/>
    <property type="project" value="InterPro"/>
</dbReference>
<gene>
    <name evidence="3" type="ORF">COW36_09760</name>
</gene>
<dbReference type="GO" id="GO:0005506">
    <property type="term" value="F:iron ion binding"/>
    <property type="evidence" value="ECO:0007669"/>
    <property type="project" value="InterPro"/>
</dbReference>
<feature type="transmembrane region" description="Helical" evidence="1">
    <location>
        <begin position="65"/>
        <end position="93"/>
    </location>
</feature>